<reference evidence="2 3" key="1">
    <citation type="submission" date="2020-08" db="EMBL/GenBank/DDBJ databases">
        <title>Genomic Encyclopedia of Type Strains, Phase III (KMG-III): the genomes of soil and plant-associated and newly described type strains.</title>
        <authorList>
            <person name="Whitman W."/>
        </authorList>
    </citation>
    <scope>NUCLEOTIDE SEQUENCE [LARGE SCALE GENOMIC DNA]</scope>
    <source>
        <strain evidence="2 3">CECT 8960</strain>
    </source>
</reference>
<evidence type="ECO:0000259" key="1">
    <source>
        <dbReference type="Pfam" id="PF21962"/>
    </source>
</evidence>
<proteinExistence type="predicted"/>
<organism evidence="2 3">
    <name type="scientific">Actinophytocola algeriensis</name>
    <dbReference type="NCBI Taxonomy" id="1768010"/>
    <lineage>
        <taxon>Bacteria</taxon>
        <taxon>Bacillati</taxon>
        <taxon>Actinomycetota</taxon>
        <taxon>Actinomycetes</taxon>
        <taxon>Pseudonocardiales</taxon>
        <taxon>Pseudonocardiaceae</taxon>
    </lineage>
</organism>
<name>A0A7W7VD60_9PSEU</name>
<protein>
    <recommendedName>
        <fullName evidence="1">DUF6924 domain-containing protein</fullName>
    </recommendedName>
</protein>
<keyword evidence="3" id="KW-1185">Reference proteome</keyword>
<evidence type="ECO:0000313" key="3">
    <source>
        <dbReference type="Proteomes" id="UP000520767"/>
    </source>
</evidence>
<dbReference type="Proteomes" id="UP000520767">
    <property type="component" value="Unassembled WGS sequence"/>
</dbReference>
<dbReference type="RefSeq" id="WP_184809996.1">
    <property type="nucleotide sequence ID" value="NZ_JACHJQ010000002.1"/>
</dbReference>
<dbReference type="InterPro" id="IPR053832">
    <property type="entry name" value="DUF6924"/>
</dbReference>
<feature type="domain" description="DUF6924" evidence="1">
    <location>
        <begin position="14"/>
        <end position="152"/>
    </location>
</feature>
<accession>A0A7W7VD60</accession>
<dbReference type="Pfam" id="PF21962">
    <property type="entry name" value="DUF6924"/>
    <property type="match status" value="1"/>
</dbReference>
<evidence type="ECO:0000313" key="2">
    <source>
        <dbReference type="EMBL" id="MBB4905817.1"/>
    </source>
</evidence>
<dbReference type="EMBL" id="JACHJQ010000002">
    <property type="protein sequence ID" value="MBB4905817.1"/>
    <property type="molecule type" value="Genomic_DNA"/>
</dbReference>
<gene>
    <name evidence="2" type="ORF">FHR82_002034</name>
</gene>
<dbReference type="AlphaFoldDB" id="A0A7W7VD60"/>
<sequence>MRPHIDPEVVGEAALIVRTDYSDDATWQDVIAMLDAEHPLGFRPDNHVVDDPAWAGATADEVLATAPAENGVVFLADAVTMRSPHPLLAVNTVTRDLCEDDYEFDYEMSHGREFRVLPAGVADVAVNLLIANTDFPDFAATAAADPDGCYRGVAAHPKGQVALAALRDFLRGG</sequence>
<comment type="caution">
    <text evidence="2">The sequence shown here is derived from an EMBL/GenBank/DDBJ whole genome shotgun (WGS) entry which is preliminary data.</text>
</comment>